<dbReference type="EMBL" id="JYDT01000008">
    <property type="protein sequence ID" value="KRY92204.1"/>
    <property type="molecule type" value="Genomic_DNA"/>
</dbReference>
<dbReference type="AlphaFoldDB" id="A0A0V1G286"/>
<gene>
    <name evidence="1" type="ORF">T4D_1000</name>
</gene>
<comment type="caution">
    <text evidence="1">The sequence shown here is derived from an EMBL/GenBank/DDBJ whole genome shotgun (WGS) entry which is preliminary data.</text>
</comment>
<dbReference type="Proteomes" id="UP000054995">
    <property type="component" value="Unassembled WGS sequence"/>
</dbReference>
<proteinExistence type="predicted"/>
<name>A0A0V1G286_TRIPS</name>
<reference evidence="1 2" key="1">
    <citation type="submission" date="2015-01" db="EMBL/GenBank/DDBJ databases">
        <title>Evolution of Trichinella species and genotypes.</title>
        <authorList>
            <person name="Korhonen P.K."/>
            <person name="Edoardo P."/>
            <person name="Giuseppe L.R."/>
            <person name="Gasser R.B."/>
        </authorList>
    </citation>
    <scope>NUCLEOTIDE SEQUENCE [LARGE SCALE GENOMIC DNA]</scope>
    <source>
        <strain evidence="1">ISS470</strain>
    </source>
</reference>
<organism evidence="1 2">
    <name type="scientific">Trichinella pseudospiralis</name>
    <name type="common">Parasitic roundworm</name>
    <dbReference type="NCBI Taxonomy" id="6337"/>
    <lineage>
        <taxon>Eukaryota</taxon>
        <taxon>Metazoa</taxon>
        <taxon>Ecdysozoa</taxon>
        <taxon>Nematoda</taxon>
        <taxon>Enoplea</taxon>
        <taxon>Dorylaimia</taxon>
        <taxon>Trichinellida</taxon>
        <taxon>Trichinellidae</taxon>
        <taxon>Trichinella</taxon>
    </lineage>
</organism>
<accession>A0A0V1G286</accession>
<protein>
    <submittedName>
        <fullName evidence="1">Uncharacterized protein</fullName>
    </submittedName>
</protein>
<evidence type="ECO:0000313" key="1">
    <source>
        <dbReference type="EMBL" id="KRY92204.1"/>
    </source>
</evidence>
<keyword evidence="2" id="KW-1185">Reference proteome</keyword>
<evidence type="ECO:0000313" key="2">
    <source>
        <dbReference type="Proteomes" id="UP000054995"/>
    </source>
</evidence>
<sequence length="89" mass="10278">MVEIHMTWLFHRSALPVLHELLGRQWNGGGMRVDELWEGIRTWKCHLRNLFPAKLFCYGIREPAGHFCVVFRSNLGPSPQGYINSVVAE</sequence>